<evidence type="ECO:0000256" key="23">
    <source>
        <dbReference type="ARBA" id="ARBA00045104"/>
    </source>
</evidence>
<evidence type="ECO:0000256" key="1">
    <source>
        <dbReference type="ARBA" id="ARBA00003142"/>
    </source>
</evidence>
<dbReference type="InterPro" id="IPR028098">
    <property type="entry name" value="Glyco_trans_4-like_N"/>
</dbReference>
<feature type="compositionally biased region" description="Polar residues" evidence="24">
    <location>
        <begin position="626"/>
        <end position="636"/>
    </location>
</feature>
<dbReference type="EC" id="2.4.1.132" evidence="6"/>
<feature type="compositionally biased region" description="Polar residues" evidence="24">
    <location>
        <begin position="649"/>
        <end position="664"/>
    </location>
</feature>
<dbReference type="FunFam" id="1.10.150.670:FF:000004">
    <property type="entry name" value="Crossover junction endonuclease EME1"/>
    <property type="match status" value="1"/>
</dbReference>
<dbReference type="InterPro" id="IPR042530">
    <property type="entry name" value="EME1/EME2_C"/>
</dbReference>
<reference evidence="27 28" key="1">
    <citation type="submission" date="2019-06" db="EMBL/GenBank/DDBJ databases">
        <title>Wine fermentation using esterase from Monascus purpureus.</title>
        <authorList>
            <person name="Geng C."/>
            <person name="Zhang Y."/>
        </authorList>
    </citation>
    <scope>NUCLEOTIDE SEQUENCE [LARGE SCALE GENOMIC DNA]</scope>
    <source>
        <strain evidence="27">HQ1</strain>
    </source>
</reference>
<dbReference type="FunFam" id="3.40.50.10130:FF:000010">
    <property type="entry name" value="Crossover junction endonuclease eme1"/>
    <property type="match status" value="1"/>
</dbReference>
<feature type="compositionally biased region" description="Basic and acidic residues" evidence="24">
    <location>
        <begin position="787"/>
        <end position="825"/>
    </location>
</feature>
<dbReference type="InterPro" id="IPR047521">
    <property type="entry name" value="XPF_nuclease_EME1_ascomycetes"/>
</dbReference>
<feature type="compositionally biased region" description="Polar residues" evidence="24">
    <location>
        <begin position="111"/>
        <end position="120"/>
    </location>
</feature>
<keyword evidence="9 25" id="KW-0812">Transmembrane</keyword>
<keyword evidence="14" id="KW-0233">DNA recombination</keyword>
<evidence type="ECO:0000256" key="2">
    <source>
        <dbReference type="ARBA" id="ARBA00004123"/>
    </source>
</evidence>
<comment type="catalytic activity">
    <reaction evidence="22">
        <text>a beta-D-Man-(1-&gt;4)-beta-D-GlcNAc-(1-&gt;4)-alpha-D-GlcNAc-diphospho-di-trans,poly-cis-dolichol + GDP-alpha-D-mannose = an alpha-D-Man-(1-&gt;3)-beta-D-Man-(1-&gt;4)-beta-D-GlcNAc-(1-&gt;4)-alpha-D-GlcNAc-diphospho-di-trans,poly-cis-dolichol + GDP + H(+)</text>
        <dbReference type="Rhea" id="RHEA:29515"/>
        <dbReference type="Rhea" id="RHEA-COMP:19511"/>
        <dbReference type="Rhea" id="RHEA-COMP:19513"/>
        <dbReference type="ChEBI" id="CHEBI:15378"/>
        <dbReference type="ChEBI" id="CHEBI:57527"/>
        <dbReference type="ChEBI" id="CHEBI:58189"/>
        <dbReference type="ChEBI" id="CHEBI:58472"/>
        <dbReference type="ChEBI" id="CHEBI:132510"/>
        <dbReference type="EC" id="2.4.1.132"/>
    </reaction>
    <physiologicalReaction direction="left-to-right" evidence="22">
        <dbReference type="Rhea" id="RHEA:29516"/>
    </physiologicalReaction>
</comment>
<dbReference type="InterPro" id="IPR006166">
    <property type="entry name" value="ERCC4_domain"/>
</dbReference>
<keyword evidence="12 25" id="KW-1133">Transmembrane helix</keyword>
<evidence type="ECO:0000256" key="3">
    <source>
        <dbReference type="ARBA" id="ARBA00004586"/>
    </source>
</evidence>
<comment type="subcellular location">
    <subcellularLocation>
        <location evidence="3">Endoplasmic reticulum membrane</location>
    </subcellularLocation>
    <subcellularLocation>
        <location evidence="2">Nucleus</location>
    </subcellularLocation>
</comment>
<evidence type="ECO:0000256" key="6">
    <source>
        <dbReference type="ARBA" id="ARBA00012649"/>
    </source>
</evidence>
<dbReference type="PANTHER" id="PTHR45918">
    <property type="entry name" value="ALPHA-1,3/1,6-MANNOSYLTRANSFERASE ALG2"/>
    <property type="match status" value="1"/>
</dbReference>
<evidence type="ECO:0000256" key="20">
    <source>
        <dbReference type="ARBA" id="ARBA00032333"/>
    </source>
</evidence>
<evidence type="ECO:0000256" key="4">
    <source>
        <dbReference type="ARBA" id="ARBA00004922"/>
    </source>
</evidence>
<proteinExistence type="predicted"/>
<evidence type="ECO:0000256" key="8">
    <source>
        <dbReference type="ARBA" id="ARBA00022679"/>
    </source>
</evidence>
<evidence type="ECO:0000256" key="21">
    <source>
        <dbReference type="ARBA" id="ARBA00032874"/>
    </source>
</evidence>
<dbReference type="GO" id="GO:0005634">
    <property type="term" value="C:nucleus"/>
    <property type="evidence" value="ECO:0007669"/>
    <property type="project" value="UniProtKB-SubCell"/>
</dbReference>
<evidence type="ECO:0000256" key="5">
    <source>
        <dbReference type="ARBA" id="ARBA00011969"/>
    </source>
</evidence>
<dbReference type="Pfam" id="PF13439">
    <property type="entry name" value="Glyco_transf_4"/>
    <property type="match status" value="1"/>
</dbReference>
<feature type="region of interest" description="Disordered" evidence="24">
    <location>
        <begin position="994"/>
        <end position="1014"/>
    </location>
</feature>
<evidence type="ECO:0000256" key="18">
    <source>
        <dbReference type="ARBA" id="ARBA00030746"/>
    </source>
</evidence>
<feature type="region of interest" description="Disordered" evidence="24">
    <location>
        <begin position="581"/>
        <end position="695"/>
    </location>
</feature>
<keyword evidence="17" id="KW-0469">Meiosis</keyword>
<dbReference type="Pfam" id="PF00534">
    <property type="entry name" value="Glycos_transf_1"/>
    <property type="match status" value="1"/>
</dbReference>
<feature type="region of interest" description="Disordered" evidence="24">
    <location>
        <begin position="737"/>
        <end position="825"/>
    </location>
</feature>
<evidence type="ECO:0000256" key="13">
    <source>
        <dbReference type="ARBA" id="ARBA00023136"/>
    </source>
</evidence>
<evidence type="ECO:0000256" key="10">
    <source>
        <dbReference type="ARBA" id="ARBA00022763"/>
    </source>
</evidence>
<dbReference type="EC" id="2.4.1.257" evidence="5"/>
<keyword evidence="13 25" id="KW-0472">Membrane</keyword>
<comment type="caution">
    <text evidence="27">The sequence shown here is derived from an EMBL/GenBank/DDBJ whole genome shotgun (WGS) entry which is preliminary data.</text>
</comment>
<dbReference type="InterPro" id="IPR001296">
    <property type="entry name" value="Glyco_trans_1"/>
</dbReference>
<keyword evidence="15" id="KW-0234">DNA repair</keyword>
<dbReference type="GO" id="GO:0102704">
    <property type="term" value="F:GDP-Man:Man(2)GlcNAc(2)-PP-Dol alpha-1,6-mannosyltransferase activity"/>
    <property type="evidence" value="ECO:0007669"/>
    <property type="project" value="UniProtKB-EC"/>
</dbReference>
<keyword evidence="8 27" id="KW-0808">Transferase</keyword>
<dbReference type="GO" id="GO:0004378">
    <property type="term" value="F:GDP-Man:Man(1)GlcNAc(2)-PP-Dol alpha-1,3-mannosyltransferase activity"/>
    <property type="evidence" value="ECO:0007669"/>
    <property type="project" value="UniProtKB-EC"/>
</dbReference>
<accession>A0A507QYB2</accession>
<organism evidence="27 28">
    <name type="scientific">Monascus purpureus</name>
    <name type="common">Red mold</name>
    <name type="synonym">Monascus anka</name>
    <dbReference type="NCBI Taxonomy" id="5098"/>
    <lineage>
        <taxon>Eukaryota</taxon>
        <taxon>Fungi</taxon>
        <taxon>Dikarya</taxon>
        <taxon>Ascomycota</taxon>
        <taxon>Pezizomycotina</taxon>
        <taxon>Eurotiomycetes</taxon>
        <taxon>Eurotiomycetidae</taxon>
        <taxon>Eurotiales</taxon>
        <taxon>Aspergillaceae</taxon>
        <taxon>Monascus</taxon>
    </lineage>
</organism>
<evidence type="ECO:0000256" key="19">
    <source>
        <dbReference type="ARBA" id="ARBA00032047"/>
    </source>
</evidence>
<keyword evidence="10" id="KW-0227">DNA damage</keyword>
<evidence type="ECO:0000256" key="9">
    <source>
        <dbReference type="ARBA" id="ARBA00022692"/>
    </source>
</evidence>
<comment type="function">
    <text evidence="1">Mannosylates Man(2)GlcNAc(2)-dolichol diphosphate and Man(1)GlcNAc(2)-dolichol diphosphate to form Man(3)GlcNAc(2)-dolichol diphosphate.</text>
</comment>
<dbReference type="Gene3D" id="3.40.50.10130">
    <property type="match status" value="1"/>
</dbReference>
<dbReference type="GO" id="GO:0004518">
    <property type="term" value="F:nuclease activity"/>
    <property type="evidence" value="ECO:0007669"/>
    <property type="project" value="InterPro"/>
</dbReference>
<name>A0A507QYB2_MONPU</name>
<dbReference type="STRING" id="5098.A0A507QYB2"/>
<evidence type="ECO:0000313" key="27">
    <source>
        <dbReference type="EMBL" id="TQB72807.1"/>
    </source>
</evidence>
<dbReference type="Gene3D" id="3.40.50.2000">
    <property type="entry name" value="Glycogen Phosphorylase B"/>
    <property type="match status" value="2"/>
</dbReference>
<keyword evidence="28" id="KW-1185">Reference proteome</keyword>
<dbReference type="AlphaFoldDB" id="A0A507QYB2"/>
<evidence type="ECO:0000256" key="7">
    <source>
        <dbReference type="ARBA" id="ARBA00022676"/>
    </source>
</evidence>
<comment type="pathway">
    <text evidence="4">Protein modification; protein glycosylation.</text>
</comment>
<dbReference type="CDD" id="cd20085">
    <property type="entry name" value="XPF_nuclease_Mms4"/>
    <property type="match status" value="1"/>
</dbReference>
<dbReference type="GO" id="GO:0003677">
    <property type="term" value="F:DNA binding"/>
    <property type="evidence" value="ECO:0007669"/>
    <property type="project" value="InterPro"/>
</dbReference>
<feature type="domain" description="ERCC4" evidence="26">
    <location>
        <begin position="849"/>
        <end position="1119"/>
    </location>
</feature>
<dbReference type="SUPFAM" id="SSF53756">
    <property type="entry name" value="UDP-Glycosyltransferase/glycogen phosphorylase"/>
    <property type="match status" value="1"/>
</dbReference>
<dbReference type="EMBL" id="VIFY01000056">
    <property type="protein sequence ID" value="TQB72807.1"/>
    <property type="molecule type" value="Genomic_DNA"/>
</dbReference>
<dbReference type="GO" id="GO:0061982">
    <property type="term" value="P:meiosis I cell cycle process"/>
    <property type="evidence" value="ECO:0007669"/>
    <property type="project" value="UniProtKB-ARBA"/>
</dbReference>
<gene>
    <name evidence="27" type="primary">ALG2</name>
    <name evidence="27" type="ORF">MPDQ_006450</name>
</gene>
<dbReference type="Pfam" id="PF02732">
    <property type="entry name" value="ERCC4"/>
    <property type="match status" value="1"/>
</dbReference>
<dbReference type="Gene3D" id="1.10.150.670">
    <property type="entry name" value="Crossover junction endonuclease EME1, DNA-binding domain"/>
    <property type="match status" value="1"/>
</dbReference>
<feature type="compositionally biased region" description="Polar residues" evidence="24">
    <location>
        <begin position="590"/>
        <end position="599"/>
    </location>
</feature>
<feature type="transmembrane region" description="Helical" evidence="25">
    <location>
        <begin position="486"/>
        <end position="509"/>
    </location>
</feature>
<keyword evidence="11" id="KW-0256">Endoplasmic reticulum</keyword>
<evidence type="ECO:0000256" key="12">
    <source>
        <dbReference type="ARBA" id="ARBA00022989"/>
    </source>
</evidence>
<evidence type="ECO:0000256" key="17">
    <source>
        <dbReference type="ARBA" id="ARBA00023254"/>
    </source>
</evidence>
<dbReference type="SMART" id="SM00891">
    <property type="entry name" value="ERCC4"/>
    <property type="match status" value="1"/>
</dbReference>
<evidence type="ECO:0000259" key="26">
    <source>
        <dbReference type="SMART" id="SM00891"/>
    </source>
</evidence>
<dbReference type="UniPathway" id="UPA00378"/>
<dbReference type="Proteomes" id="UP000319663">
    <property type="component" value="Unassembled WGS sequence"/>
</dbReference>
<dbReference type="PANTHER" id="PTHR45918:SF1">
    <property type="entry name" value="ALPHA-1,3_1,6-MANNOSYLTRANSFERASE ALG2"/>
    <property type="match status" value="1"/>
</dbReference>
<keyword evidence="16" id="KW-0539">Nucleus</keyword>
<evidence type="ECO:0000256" key="24">
    <source>
        <dbReference type="SAM" id="MobiDB-lite"/>
    </source>
</evidence>
<dbReference type="GO" id="GO:0006281">
    <property type="term" value="P:DNA repair"/>
    <property type="evidence" value="ECO:0007669"/>
    <property type="project" value="UniProtKB-KW"/>
</dbReference>
<dbReference type="GO" id="GO:0005789">
    <property type="term" value="C:endoplasmic reticulum membrane"/>
    <property type="evidence" value="ECO:0007669"/>
    <property type="project" value="UniProtKB-SubCell"/>
</dbReference>
<evidence type="ECO:0000256" key="11">
    <source>
        <dbReference type="ARBA" id="ARBA00022824"/>
    </source>
</evidence>
<feature type="region of interest" description="Disordered" evidence="24">
    <location>
        <begin position="99"/>
        <end position="126"/>
    </location>
</feature>
<evidence type="ECO:0000256" key="14">
    <source>
        <dbReference type="ARBA" id="ARBA00023172"/>
    </source>
</evidence>
<evidence type="ECO:0000256" key="25">
    <source>
        <dbReference type="SAM" id="Phobius"/>
    </source>
</evidence>
<comment type="catalytic activity">
    <reaction evidence="23">
        <text>an alpha-D-Man-(1-&gt;3)-beta-D-Man-(1-&gt;4)-beta-D-GlcNAc-(1-&gt;4)-alpha-D-GlcNAc-diphospho-di-trans,poly-cis-dolichol + GDP-alpha-D-mannose = an alpha-D-Man-(1-&gt;3)-[alpha-D-Man-(1-&gt;6)]-beta-D-Man-(1-&gt;4)-beta-D-GlcNAc-(1-&gt;4)-alpha-D-GlcNAc-diphospho-di-trans,poly-cis-dolichol + GDP + H(+)</text>
        <dbReference type="Rhea" id="RHEA:29519"/>
        <dbReference type="Rhea" id="RHEA-COMP:19513"/>
        <dbReference type="Rhea" id="RHEA-COMP:19515"/>
        <dbReference type="ChEBI" id="CHEBI:15378"/>
        <dbReference type="ChEBI" id="CHEBI:57527"/>
        <dbReference type="ChEBI" id="CHEBI:58189"/>
        <dbReference type="ChEBI" id="CHEBI:132510"/>
        <dbReference type="ChEBI" id="CHEBI:132511"/>
        <dbReference type="EC" id="2.4.1.257"/>
    </reaction>
    <physiologicalReaction direction="left-to-right" evidence="23">
        <dbReference type="Rhea" id="RHEA:29520"/>
    </physiologicalReaction>
</comment>
<dbReference type="CDD" id="cd03805">
    <property type="entry name" value="GT4_ALG2-like"/>
    <property type="match status" value="1"/>
</dbReference>
<evidence type="ECO:0000313" key="28">
    <source>
        <dbReference type="Proteomes" id="UP000319663"/>
    </source>
</evidence>
<keyword evidence="7 27" id="KW-0328">Glycosyltransferase</keyword>
<dbReference type="GO" id="GO:0006310">
    <property type="term" value="P:DNA recombination"/>
    <property type="evidence" value="ECO:0007669"/>
    <property type="project" value="UniProtKB-KW"/>
</dbReference>
<sequence length="1166" mass="129539">MPRLKRSNVIIIHPDLGIGGAERLIIDVALALQSRGHRVTIYTSHRDKTHCFEEARDGTLDVRVRGNSLFPAHVCGRLYVFMAVLRQLHLTLSVLRELNPPGTGTRGGTTAKDSNPNTDTDGPEQDEDDIFIVDQVPACVPVLKTLSPSSRAGRGKQRILFYCHFPDQLLSRRDEGGSILRLLKRLYRYPFDWFEGWAVSASDKVVANSNFTRGVVRDVFGSDRLGNVRVVYPCVDTGAGPLSSSQSVTEQGEEVKGDGGERLWGGRKKIVLSINRFERKKDMGLAVRAYYGLGEEERRGTRLVIAGGYDNRVPENVQYHQELDALATSLGLQTATSKTIISALSIPDSIDVLFLLSVPTAFKETLLSQSSLLIYTPVNEHFGIVPVEAMRAGIPVLASNTGGPLETIVEGETGWLRDAKKIPDWTAVMHKALYEMDQTARDRMSDAGKARASKEFSLTAMGDKLEEEILDMLNSKRRPFNGLQQIGIIGLTLFGITLSVIAAFIWRVIVRKGNAKMEEIIDLTSSTPPCPKITPQRPSLTEAHINPPMSARSNSNYFSSDDFDYSVFDFDNDFNKPAKRRRLSDESLKLQDQNTNTNRPPNPLFLFSDEDPIVPSSAKRGAPGVNNDNQNKNGKQFTFDWEGSDPIIFTSSVPETGNQGSVSRDTGLRRSATITIDDDDGGVGSRGRYGNRRDEIEEFSDQLPLSDLEELIGFPGNKVHATSHGLSSRTASLLASLENRSETSTSVTGHGGKGKGKDKKEYNVFEEDLSDGFVEPVKPSRKSSKPSTEEKEAKARERAAAKAQRERERELEKERKQKLKEEKAREKKLAADISEANKLKIDKKESTPEMILDMALSLEGSSVANQSVEFMKRLGVEYTFFSSPISNIVKWRRKTTAIFNDSLGHWEPCPLFIKQEEHVLCLVPAQEFVNMVLASEDSVSGGDSLHAHVLKIKSAYPGCKPIYLIEGLAAWMRKNRNSRNKAYQAEVLRQMNDHLPSAQPSRRRKPETIPPVDDDKIEDGLLQLQVTHSCLIHHTNAAPESAEWIKNFTEHVSTVPYRRERMVNNDSAFCMDVGQVKTGEDKTDTFVKMLQEITRVTGSMAYGIVSKYPSVTDLIRAMRIHGPLALEDVKKSANKNGALTDARIGPAVSKRLYKVFMGLDPSSTDV</sequence>
<dbReference type="InterPro" id="IPR027054">
    <property type="entry name" value="ALG2"/>
</dbReference>
<evidence type="ECO:0000256" key="22">
    <source>
        <dbReference type="ARBA" id="ARBA00045103"/>
    </source>
</evidence>
<evidence type="ECO:0000256" key="16">
    <source>
        <dbReference type="ARBA" id="ARBA00023242"/>
    </source>
</evidence>
<protein>
    <recommendedName>
        <fullName evidence="18">Asparagine-linked glycosylation protein 2</fullName>
        <ecNumber evidence="6">2.4.1.132</ecNumber>
        <ecNumber evidence="5">2.4.1.257</ecNumber>
    </recommendedName>
    <alternativeName>
        <fullName evidence="19">GDP-Man:Man(1)GlcNAc(2)-PP-Dol alpha-1,3-mannosyltransferase</fullName>
    </alternativeName>
    <alternativeName>
        <fullName evidence="21">GDP-Man:Man(1)GlcNAc(2)-PP-dolichol mannosyltransferase</fullName>
    </alternativeName>
    <alternativeName>
        <fullName evidence="20">GDP-Man:Man(2)GlcNAc(2)-PP-Dol alpha-1,6-mannosyltransferase</fullName>
    </alternativeName>
</protein>
<evidence type="ECO:0000256" key="15">
    <source>
        <dbReference type="ARBA" id="ARBA00023204"/>
    </source>
</evidence>